<evidence type="ECO:0000256" key="5">
    <source>
        <dbReference type="ARBA" id="ARBA00022989"/>
    </source>
</evidence>
<dbReference type="Proteomes" id="UP001519295">
    <property type="component" value="Unassembled WGS sequence"/>
</dbReference>
<dbReference type="PANTHER" id="PTHR42709:SF6">
    <property type="entry name" value="UNDECAPRENYL PHOSPHATE TRANSPORTER A"/>
    <property type="match status" value="1"/>
</dbReference>
<evidence type="ECO:0000313" key="9">
    <source>
        <dbReference type="EMBL" id="MBP2368945.1"/>
    </source>
</evidence>
<feature type="transmembrane region" description="Helical" evidence="8">
    <location>
        <begin position="218"/>
        <end position="240"/>
    </location>
</feature>
<protein>
    <submittedName>
        <fullName evidence="9">Membrane protein DedA with SNARE-associated domain</fullName>
    </submittedName>
</protein>
<accession>A0ABS4VYB9</accession>
<keyword evidence="5 8" id="KW-1133">Transmembrane helix</keyword>
<dbReference type="InterPro" id="IPR051311">
    <property type="entry name" value="DedA_domain"/>
</dbReference>
<feature type="region of interest" description="Disordered" evidence="7">
    <location>
        <begin position="1"/>
        <end position="90"/>
    </location>
</feature>
<keyword evidence="3" id="KW-1003">Cell membrane</keyword>
<evidence type="ECO:0000256" key="6">
    <source>
        <dbReference type="ARBA" id="ARBA00023136"/>
    </source>
</evidence>
<keyword evidence="6 8" id="KW-0472">Membrane</keyword>
<evidence type="ECO:0000256" key="1">
    <source>
        <dbReference type="ARBA" id="ARBA00004651"/>
    </source>
</evidence>
<keyword evidence="4 8" id="KW-0812">Transmembrane</keyword>
<feature type="compositionally biased region" description="Low complexity" evidence="7">
    <location>
        <begin position="37"/>
        <end position="63"/>
    </location>
</feature>
<dbReference type="EMBL" id="JAGINU010000001">
    <property type="protein sequence ID" value="MBP2368945.1"/>
    <property type="molecule type" value="Genomic_DNA"/>
</dbReference>
<organism evidence="9 10">
    <name type="scientific">Pseudonocardia parietis</name>
    <dbReference type="NCBI Taxonomy" id="570936"/>
    <lineage>
        <taxon>Bacteria</taxon>
        <taxon>Bacillati</taxon>
        <taxon>Actinomycetota</taxon>
        <taxon>Actinomycetes</taxon>
        <taxon>Pseudonocardiales</taxon>
        <taxon>Pseudonocardiaceae</taxon>
        <taxon>Pseudonocardia</taxon>
    </lineage>
</organism>
<feature type="transmembrane region" description="Helical" evidence="8">
    <location>
        <begin position="112"/>
        <end position="134"/>
    </location>
</feature>
<sequence length="317" mass="33107">MAERRTVTGGGAMSGDATSGRSGPPVPDGGLTDDRSAAGQPAAGEQPAAGTGAEKTGTGTEDAPGTEAASGSTGRRSRWSRRKATPEEIEEAKQVWRDTMPWDSPMSRGDKVLVFSTLGVIAVMALSMPLRPFLLASHPVALSFVTGSLSAIGAGAAFARIGEVELWLVIFAGVFGMIKFDWLFWLAGRRWGPKVVTLFAPGDVAQRFVAKVRGWPRWAMPLVVVGSALPGVPAVAVFALAGLGGMRLTTFLLFDAIGAALITGLVAGLGYGLGQHAVDVVLAVDQYALYISLALIVFVAFRTGHKQSREQKARAGS</sequence>
<comment type="similarity">
    <text evidence="2">Belongs to the DedA family.</text>
</comment>
<feature type="transmembrane region" description="Helical" evidence="8">
    <location>
        <begin position="140"/>
        <end position="159"/>
    </location>
</feature>
<keyword evidence="10" id="KW-1185">Reference proteome</keyword>
<feature type="transmembrane region" description="Helical" evidence="8">
    <location>
        <begin position="286"/>
        <end position="304"/>
    </location>
</feature>
<dbReference type="RefSeq" id="WP_307862542.1">
    <property type="nucleotide sequence ID" value="NZ_JAGINU010000001.1"/>
</dbReference>
<name>A0ABS4VYB9_9PSEU</name>
<evidence type="ECO:0000256" key="7">
    <source>
        <dbReference type="SAM" id="MobiDB-lite"/>
    </source>
</evidence>
<evidence type="ECO:0000256" key="3">
    <source>
        <dbReference type="ARBA" id="ARBA00022475"/>
    </source>
</evidence>
<evidence type="ECO:0000256" key="8">
    <source>
        <dbReference type="SAM" id="Phobius"/>
    </source>
</evidence>
<evidence type="ECO:0000313" key="10">
    <source>
        <dbReference type="Proteomes" id="UP001519295"/>
    </source>
</evidence>
<evidence type="ECO:0000256" key="2">
    <source>
        <dbReference type="ARBA" id="ARBA00010792"/>
    </source>
</evidence>
<gene>
    <name evidence="9" type="ORF">JOF36_004641</name>
</gene>
<dbReference type="PANTHER" id="PTHR42709">
    <property type="entry name" value="ALKALINE PHOSPHATASE LIKE PROTEIN"/>
    <property type="match status" value="1"/>
</dbReference>
<proteinExistence type="inferred from homology"/>
<comment type="subcellular location">
    <subcellularLocation>
        <location evidence="1">Cell membrane</location>
        <topology evidence="1">Multi-pass membrane protein</topology>
    </subcellularLocation>
</comment>
<feature type="transmembrane region" description="Helical" evidence="8">
    <location>
        <begin position="166"/>
        <end position="185"/>
    </location>
</feature>
<evidence type="ECO:0000256" key="4">
    <source>
        <dbReference type="ARBA" id="ARBA00022692"/>
    </source>
</evidence>
<reference evidence="9 10" key="1">
    <citation type="submission" date="2021-03" db="EMBL/GenBank/DDBJ databases">
        <title>Sequencing the genomes of 1000 actinobacteria strains.</title>
        <authorList>
            <person name="Klenk H.-P."/>
        </authorList>
    </citation>
    <scope>NUCLEOTIDE SEQUENCE [LARGE SCALE GENOMIC DNA]</scope>
    <source>
        <strain evidence="9 10">DSM 45256</strain>
    </source>
</reference>
<comment type="caution">
    <text evidence="9">The sequence shown here is derived from an EMBL/GenBank/DDBJ whole genome shotgun (WGS) entry which is preliminary data.</text>
</comment>
<feature type="transmembrane region" description="Helical" evidence="8">
    <location>
        <begin position="252"/>
        <end position="274"/>
    </location>
</feature>